<proteinExistence type="inferred from homology"/>
<evidence type="ECO:0000256" key="5">
    <source>
        <dbReference type="ARBA" id="ARBA00023002"/>
    </source>
</evidence>
<keyword evidence="5" id="KW-0560">Oxidoreductase</keyword>
<dbReference type="PANTHER" id="PTHR43350:SF19">
    <property type="entry name" value="D-GULOSIDE 3-DEHYDROGENASE"/>
    <property type="match status" value="1"/>
</dbReference>
<keyword evidence="3" id="KW-0479">Metal-binding</keyword>
<dbReference type="PANTHER" id="PTHR43350">
    <property type="entry name" value="NAD-DEPENDENT ALCOHOL DEHYDROGENASE"/>
    <property type="match status" value="1"/>
</dbReference>
<sequence length="333" mass="34747">MPNASDSSAAVSAQACWVVAPGRAEIREETLPALPEGSVRVRTLHTAVSRGTEGLVFRGEVPASEAQRMRAPFQVGEFSGPVKYGYVNVGVVEAGPAELVGREVFCLHPHQTVFQVPATAVVPLPPGVPAARAVLAANLETAINALWDAAPRPGDPIAVVGGGTLGLLVAWLAARLPEGSVQVVDTNPARADIAAALGAGFALPQDAQGGAHLVIHTSASSAGLATALRLAAFEATVLELSWYGNRAVNVPLGEAFHSQRLTLKSSQVGHVAPRQRERWSHRQRLELALSLLTEPALDALVTDTAPFAELPQVLARLAGDGAPGTLCHRIDYS</sequence>
<keyword evidence="4" id="KW-0862">Zinc</keyword>
<dbReference type="CDD" id="cd08255">
    <property type="entry name" value="2-desacetyl-2-hydroxyethyl_bacteriochlorophyllide_like"/>
    <property type="match status" value="1"/>
</dbReference>
<dbReference type="Proteomes" id="UP001265550">
    <property type="component" value="Unassembled WGS sequence"/>
</dbReference>
<gene>
    <name evidence="6" type="ORF">J2X09_003345</name>
</gene>
<organism evidence="6 7">
    <name type="scientific">Hydrogenophaga laconesensis</name>
    <dbReference type="NCBI Taxonomy" id="1805971"/>
    <lineage>
        <taxon>Bacteria</taxon>
        <taxon>Pseudomonadati</taxon>
        <taxon>Pseudomonadota</taxon>
        <taxon>Betaproteobacteria</taxon>
        <taxon>Burkholderiales</taxon>
        <taxon>Comamonadaceae</taxon>
        <taxon>Hydrogenophaga</taxon>
    </lineage>
</organism>
<dbReference type="SUPFAM" id="SSF51735">
    <property type="entry name" value="NAD(P)-binding Rossmann-fold domains"/>
    <property type="match status" value="1"/>
</dbReference>
<evidence type="ECO:0000256" key="4">
    <source>
        <dbReference type="ARBA" id="ARBA00022833"/>
    </source>
</evidence>
<reference evidence="6 7" key="1">
    <citation type="submission" date="2023-07" db="EMBL/GenBank/DDBJ databases">
        <title>Sorghum-associated microbial communities from plants grown in Nebraska, USA.</title>
        <authorList>
            <person name="Schachtman D."/>
        </authorList>
    </citation>
    <scope>NUCLEOTIDE SEQUENCE [LARGE SCALE GENOMIC DNA]</scope>
    <source>
        <strain evidence="6 7">BE240</strain>
    </source>
</reference>
<name>A0ABU1VDQ3_9BURK</name>
<evidence type="ECO:0000313" key="7">
    <source>
        <dbReference type="Proteomes" id="UP001265550"/>
    </source>
</evidence>
<evidence type="ECO:0000313" key="6">
    <source>
        <dbReference type="EMBL" id="MDR7095594.1"/>
    </source>
</evidence>
<comment type="caution">
    <text evidence="6">The sequence shown here is derived from an EMBL/GenBank/DDBJ whole genome shotgun (WGS) entry which is preliminary data.</text>
</comment>
<dbReference type="RefSeq" id="WP_310308814.1">
    <property type="nucleotide sequence ID" value="NZ_JAVDWE010000009.1"/>
</dbReference>
<comment type="cofactor">
    <cofactor evidence="1">
        <name>Zn(2+)</name>
        <dbReference type="ChEBI" id="CHEBI:29105"/>
    </cofactor>
</comment>
<evidence type="ECO:0000256" key="1">
    <source>
        <dbReference type="ARBA" id="ARBA00001947"/>
    </source>
</evidence>
<dbReference type="InterPro" id="IPR011032">
    <property type="entry name" value="GroES-like_sf"/>
</dbReference>
<dbReference type="EMBL" id="JAVDWE010000009">
    <property type="protein sequence ID" value="MDR7095594.1"/>
    <property type="molecule type" value="Genomic_DNA"/>
</dbReference>
<dbReference type="Gene3D" id="3.90.180.10">
    <property type="entry name" value="Medium-chain alcohol dehydrogenases, catalytic domain"/>
    <property type="match status" value="1"/>
</dbReference>
<accession>A0ABU1VDQ3</accession>
<dbReference type="SUPFAM" id="SSF50129">
    <property type="entry name" value="GroES-like"/>
    <property type="match status" value="1"/>
</dbReference>
<evidence type="ECO:0000256" key="2">
    <source>
        <dbReference type="ARBA" id="ARBA00008072"/>
    </source>
</evidence>
<comment type="similarity">
    <text evidence="2">Belongs to the zinc-containing alcohol dehydrogenase family.</text>
</comment>
<keyword evidence="7" id="KW-1185">Reference proteome</keyword>
<evidence type="ECO:0000256" key="3">
    <source>
        <dbReference type="ARBA" id="ARBA00022723"/>
    </source>
</evidence>
<dbReference type="InterPro" id="IPR036291">
    <property type="entry name" value="NAD(P)-bd_dom_sf"/>
</dbReference>
<protein>
    <submittedName>
        <fullName evidence="6">Threonine dehydrogenase-like Zn-dependent dehydrogenase</fullName>
    </submittedName>
</protein>
<dbReference type="Gene3D" id="3.40.50.720">
    <property type="entry name" value="NAD(P)-binding Rossmann-like Domain"/>
    <property type="match status" value="1"/>
</dbReference>